<name>A0A5B7FCD3_PORTR</name>
<dbReference type="AlphaFoldDB" id="A0A5B7FCD3"/>
<evidence type="ECO:0000313" key="2">
    <source>
        <dbReference type="Proteomes" id="UP000324222"/>
    </source>
</evidence>
<organism evidence="1 2">
    <name type="scientific">Portunus trituberculatus</name>
    <name type="common">Swimming crab</name>
    <name type="synonym">Neptunus trituberculatus</name>
    <dbReference type="NCBI Taxonomy" id="210409"/>
    <lineage>
        <taxon>Eukaryota</taxon>
        <taxon>Metazoa</taxon>
        <taxon>Ecdysozoa</taxon>
        <taxon>Arthropoda</taxon>
        <taxon>Crustacea</taxon>
        <taxon>Multicrustacea</taxon>
        <taxon>Malacostraca</taxon>
        <taxon>Eumalacostraca</taxon>
        <taxon>Eucarida</taxon>
        <taxon>Decapoda</taxon>
        <taxon>Pleocyemata</taxon>
        <taxon>Brachyura</taxon>
        <taxon>Eubrachyura</taxon>
        <taxon>Portunoidea</taxon>
        <taxon>Portunidae</taxon>
        <taxon>Portuninae</taxon>
        <taxon>Portunus</taxon>
    </lineage>
</organism>
<keyword evidence="2" id="KW-1185">Reference proteome</keyword>
<gene>
    <name evidence="1" type="ORF">E2C01_036591</name>
</gene>
<reference evidence="1 2" key="1">
    <citation type="submission" date="2019-05" db="EMBL/GenBank/DDBJ databases">
        <title>Another draft genome of Portunus trituberculatus and its Hox gene families provides insights of decapod evolution.</title>
        <authorList>
            <person name="Jeong J.-H."/>
            <person name="Song I."/>
            <person name="Kim S."/>
            <person name="Choi T."/>
            <person name="Kim D."/>
            <person name="Ryu S."/>
            <person name="Kim W."/>
        </authorList>
    </citation>
    <scope>NUCLEOTIDE SEQUENCE [LARGE SCALE GENOMIC DNA]</scope>
    <source>
        <tissue evidence="1">Muscle</tissue>
    </source>
</reference>
<sequence>MALLERVFCASLSFASLPHRPTPSTPAAGVQGTGGARNAAAAFSLDRENISSSFEKGVLHEYL</sequence>
<protein>
    <submittedName>
        <fullName evidence="1">Uncharacterized protein</fullName>
    </submittedName>
</protein>
<comment type="caution">
    <text evidence="1">The sequence shown here is derived from an EMBL/GenBank/DDBJ whole genome shotgun (WGS) entry which is preliminary data.</text>
</comment>
<dbReference type="Proteomes" id="UP000324222">
    <property type="component" value="Unassembled WGS sequence"/>
</dbReference>
<accession>A0A5B7FCD3</accession>
<proteinExistence type="predicted"/>
<evidence type="ECO:0000313" key="1">
    <source>
        <dbReference type="EMBL" id="MPC42956.1"/>
    </source>
</evidence>
<dbReference type="EMBL" id="VSRR010005625">
    <property type="protein sequence ID" value="MPC42956.1"/>
    <property type="molecule type" value="Genomic_DNA"/>
</dbReference>